<dbReference type="EMBL" id="LR798292">
    <property type="protein sequence ID" value="CAB5221082.1"/>
    <property type="molecule type" value="Genomic_DNA"/>
</dbReference>
<accession>A0A6J7WWK0</accession>
<sequence length="59" mass="6431">MGVEILANGNVAVQVGTGEVVIMTESEWKSFVSGKSTPHLQLVKIEHKVGHDDKTQKEN</sequence>
<gene>
    <name evidence="1" type="ORF">UFOVP244_79</name>
</gene>
<organism evidence="1">
    <name type="scientific">uncultured Caudovirales phage</name>
    <dbReference type="NCBI Taxonomy" id="2100421"/>
    <lineage>
        <taxon>Viruses</taxon>
        <taxon>Duplodnaviria</taxon>
        <taxon>Heunggongvirae</taxon>
        <taxon>Uroviricota</taxon>
        <taxon>Caudoviricetes</taxon>
        <taxon>Peduoviridae</taxon>
        <taxon>Maltschvirus</taxon>
        <taxon>Maltschvirus maltsch</taxon>
    </lineage>
</organism>
<evidence type="ECO:0000313" key="1">
    <source>
        <dbReference type="EMBL" id="CAB5221082.1"/>
    </source>
</evidence>
<name>A0A6J7WWK0_9CAUD</name>
<reference evidence="1" key="1">
    <citation type="submission" date="2020-05" db="EMBL/GenBank/DDBJ databases">
        <authorList>
            <person name="Chiriac C."/>
            <person name="Salcher M."/>
            <person name="Ghai R."/>
            <person name="Kavagutti S V."/>
        </authorList>
    </citation>
    <scope>NUCLEOTIDE SEQUENCE</scope>
</reference>
<protein>
    <submittedName>
        <fullName evidence="1">Uncharacterized protein</fullName>
    </submittedName>
</protein>
<proteinExistence type="predicted"/>